<keyword evidence="3" id="KW-1185">Reference proteome</keyword>
<proteinExistence type="predicted"/>
<organism evidence="2 3">
    <name type="scientific">Streptomyces siderophoricus</name>
    <dbReference type="NCBI Taxonomy" id="2802281"/>
    <lineage>
        <taxon>Bacteria</taxon>
        <taxon>Bacillati</taxon>
        <taxon>Actinomycetota</taxon>
        <taxon>Actinomycetes</taxon>
        <taxon>Kitasatosporales</taxon>
        <taxon>Streptomycetaceae</taxon>
        <taxon>Streptomyces</taxon>
    </lineage>
</organism>
<accession>A0ABS1N1T3</accession>
<feature type="signal peptide" evidence="1">
    <location>
        <begin position="1"/>
        <end position="28"/>
    </location>
</feature>
<keyword evidence="1" id="KW-0732">Signal</keyword>
<dbReference type="RefSeq" id="WP_201810269.1">
    <property type="nucleotide sequence ID" value="NZ_JAERRI010000024.1"/>
</dbReference>
<evidence type="ECO:0000256" key="1">
    <source>
        <dbReference type="SAM" id="SignalP"/>
    </source>
</evidence>
<sequence>MRMRTFGLALTTGIVTCVGVLGTGSAQANNNSPAEAVNASSVGTAADAPHTASSLHGLPHSTKFGKKIYIVGKSPGCRIMAFVGANKDRASGFLKVTCDQKTKSTIAGALSLNNQKFKDVRMRANGKTMTTKWVSLKNPKGTQKFCMMGWWMHPLYPEPQNRSEAKACVKY</sequence>
<feature type="chain" id="PRO_5046896942" description="Serine/threonine protein kinase" evidence="1">
    <location>
        <begin position="29"/>
        <end position="171"/>
    </location>
</feature>
<name>A0ABS1N1T3_9ACTN</name>
<gene>
    <name evidence="2" type="ORF">JK360_32710</name>
</gene>
<dbReference type="Proteomes" id="UP000629371">
    <property type="component" value="Unassembled WGS sequence"/>
</dbReference>
<protein>
    <recommendedName>
        <fullName evidence="4">Serine/threonine protein kinase</fullName>
    </recommendedName>
</protein>
<evidence type="ECO:0000313" key="2">
    <source>
        <dbReference type="EMBL" id="MBL1094021.1"/>
    </source>
</evidence>
<comment type="caution">
    <text evidence="2">The sequence shown here is derived from an EMBL/GenBank/DDBJ whole genome shotgun (WGS) entry which is preliminary data.</text>
</comment>
<dbReference type="EMBL" id="JAERRI010000024">
    <property type="protein sequence ID" value="MBL1094021.1"/>
    <property type="molecule type" value="Genomic_DNA"/>
</dbReference>
<reference evidence="2 3" key="1">
    <citation type="submission" date="2021-01" db="EMBL/GenBank/DDBJ databases">
        <title>WGS of actinomycetes isolated from Thailand.</title>
        <authorList>
            <person name="Thawai C."/>
        </authorList>
    </citation>
    <scope>NUCLEOTIDE SEQUENCE [LARGE SCALE GENOMIC DNA]</scope>
    <source>
        <strain evidence="2 3">CH9-7</strain>
    </source>
</reference>
<evidence type="ECO:0000313" key="3">
    <source>
        <dbReference type="Proteomes" id="UP000629371"/>
    </source>
</evidence>
<evidence type="ECO:0008006" key="4">
    <source>
        <dbReference type="Google" id="ProtNLM"/>
    </source>
</evidence>